<evidence type="ECO:0000313" key="2">
    <source>
        <dbReference type="EMBL" id="ADV26184.1"/>
    </source>
</evidence>
<dbReference type="KEGG" id="psu:Psesu_0322"/>
<dbReference type="STRING" id="743721.Psesu_0322"/>
<protein>
    <submittedName>
        <fullName evidence="2">Uncharacterized protein</fullName>
    </submittedName>
</protein>
<sequence length="309" mass="33430">MCVGGSGRSRGSAWAWRIARLRHPWLQRATAAHPCAACTMPPRRQGFASVGSGLAFLPALPSGRGAGGRGEGLRLRAVRCCRYPGDCCNCNRECGLDWLRKEPRQHGGMSHRAAPPSTAPTRGRSTSLCCLRHAPVLLPRLRERWERPRLPVSLSLPGEARACAPLARYRRTSARRARSAAGWGLRLAVTSSRYPGPLQLQPGVGARPAPEGAAQRGAWHVARLRHPWLQRATACIHGLTCAMPGATTAPRHWAASLSARFPSPGAEWPRSPDKRSASGDRAWQVTTHCLRAAADAAFGLVRARFAAPR</sequence>
<feature type="region of interest" description="Disordered" evidence="1">
    <location>
        <begin position="106"/>
        <end position="125"/>
    </location>
</feature>
<dbReference type="AlphaFoldDB" id="E6WQ06"/>
<keyword evidence="3" id="KW-1185">Reference proteome</keyword>
<evidence type="ECO:0000313" key="3">
    <source>
        <dbReference type="Proteomes" id="UP000008632"/>
    </source>
</evidence>
<dbReference type="HOGENOM" id="CLU_899771_0_0_6"/>
<evidence type="ECO:0000256" key="1">
    <source>
        <dbReference type="SAM" id="MobiDB-lite"/>
    </source>
</evidence>
<reference evidence="2 3" key="1">
    <citation type="submission" date="2011-01" db="EMBL/GenBank/DDBJ databases">
        <title>Complete sequence of Pseudoxanthomonas suwonensis 11-1.</title>
        <authorList>
            <consortium name="US DOE Joint Genome Institute"/>
            <person name="Lucas S."/>
            <person name="Copeland A."/>
            <person name="Lapidus A."/>
            <person name="Cheng J.-F."/>
            <person name="Goodwin L."/>
            <person name="Pitluck S."/>
            <person name="Teshima H."/>
            <person name="Detter J.C."/>
            <person name="Han C."/>
            <person name="Tapia R."/>
            <person name="Land M."/>
            <person name="Hauser L."/>
            <person name="Kyrpides N."/>
            <person name="Ivanova N."/>
            <person name="Ovchinnikova G."/>
            <person name="Siebers A.K."/>
            <person name="Allgaier M."/>
            <person name="Thelen M.P."/>
            <person name="Hugenholtz P."/>
            <person name="Gladden J."/>
            <person name="Woyke T."/>
        </authorList>
    </citation>
    <scope>NUCLEOTIDE SEQUENCE [LARGE SCALE GENOMIC DNA]</scope>
    <source>
        <strain evidence="3">11-1</strain>
    </source>
</reference>
<proteinExistence type="predicted"/>
<accession>E6WQ06</accession>
<name>E6WQ06_PSEUU</name>
<organism evidence="2 3">
    <name type="scientific">Pseudoxanthomonas suwonensis (strain 11-1)</name>
    <dbReference type="NCBI Taxonomy" id="743721"/>
    <lineage>
        <taxon>Bacteria</taxon>
        <taxon>Pseudomonadati</taxon>
        <taxon>Pseudomonadota</taxon>
        <taxon>Gammaproteobacteria</taxon>
        <taxon>Lysobacterales</taxon>
        <taxon>Lysobacteraceae</taxon>
        <taxon>Pseudoxanthomonas</taxon>
    </lineage>
</organism>
<dbReference type="Proteomes" id="UP000008632">
    <property type="component" value="Chromosome"/>
</dbReference>
<gene>
    <name evidence="2" type="ordered locus">Psesu_0322</name>
</gene>
<dbReference type="EMBL" id="CP002446">
    <property type="protein sequence ID" value="ADV26184.1"/>
    <property type="molecule type" value="Genomic_DNA"/>
</dbReference>